<dbReference type="InterPro" id="IPR018060">
    <property type="entry name" value="HTH_AraC"/>
</dbReference>
<evidence type="ECO:0000256" key="1">
    <source>
        <dbReference type="ARBA" id="ARBA00023015"/>
    </source>
</evidence>
<organism evidence="5 6">
    <name type="scientific">Paenibacillus germinis</name>
    <dbReference type="NCBI Taxonomy" id="2654979"/>
    <lineage>
        <taxon>Bacteria</taxon>
        <taxon>Bacillati</taxon>
        <taxon>Bacillota</taxon>
        <taxon>Bacilli</taxon>
        <taxon>Bacillales</taxon>
        <taxon>Paenibacillaceae</taxon>
        <taxon>Paenibacillus</taxon>
    </lineage>
</organism>
<keyword evidence="2" id="KW-0238">DNA-binding</keyword>
<dbReference type="SUPFAM" id="SSF51215">
    <property type="entry name" value="Regulatory protein AraC"/>
    <property type="match status" value="1"/>
</dbReference>
<dbReference type="InterPro" id="IPR009057">
    <property type="entry name" value="Homeodomain-like_sf"/>
</dbReference>
<dbReference type="InterPro" id="IPR037923">
    <property type="entry name" value="HTH-like"/>
</dbReference>
<dbReference type="Gene3D" id="2.60.120.10">
    <property type="entry name" value="Jelly Rolls"/>
    <property type="match status" value="1"/>
</dbReference>
<sequence length="300" mass="34785">MDMENTMHAGCQFHFDNKFVEGQATFGGIDLFQIGEICCECGYEIPAHNQYCLELSCIVSGSGYFFINDTCIKVAAGDILFNSAGYSHAIKTDQTNMLRFVYMGFKFNELADMEFAEIQAFLQSAPYHFAKDTHNLLIPFMRNIDEFYSRKPYSHTMIRNYFEEIIVSAYRSFTQKADKVSQYMPERSPHSVGQTVYAVIRHIENHIFELRSINVLAKNLNYNSSYLSHVFKQRTGMTLQRYINHKKIEKSLELLKYSNISIKQVGEKLGYETIQSFSKAFSRIMGYPPSHYVANQREQY</sequence>
<keyword evidence="3" id="KW-0804">Transcription</keyword>
<evidence type="ECO:0000256" key="3">
    <source>
        <dbReference type="ARBA" id="ARBA00023163"/>
    </source>
</evidence>
<dbReference type="SUPFAM" id="SSF46689">
    <property type="entry name" value="Homeodomain-like"/>
    <property type="match status" value="2"/>
</dbReference>
<feature type="domain" description="HTH araC/xylS-type" evidence="4">
    <location>
        <begin position="197"/>
        <end position="295"/>
    </location>
</feature>
<keyword evidence="6" id="KW-1185">Reference proteome</keyword>
<reference evidence="5 6" key="1">
    <citation type="submission" date="2019-10" db="EMBL/GenBank/DDBJ databases">
        <title>Description of Paenibacillus choica sp. nov.</title>
        <authorList>
            <person name="Carlier A."/>
            <person name="Qi S."/>
        </authorList>
    </citation>
    <scope>NUCLEOTIDE SEQUENCE [LARGE SCALE GENOMIC DNA]</scope>
    <source>
        <strain evidence="5 6">LMG 31460</strain>
    </source>
</reference>
<evidence type="ECO:0000259" key="4">
    <source>
        <dbReference type="PROSITE" id="PS01124"/>
    </source>
</evidence>
<proteinExistence type="predicted"/>
<name>A0ABX1ZDT0_9BACL</name>
<evidence type="ECO:0000313" key="5">
    <source>
        <dbReference type="EMBL" id="NOU90128.1"/>
    </source>
</evidence>
<accession>A0ABX1ZDT0</accession>
<dbReference type="SMART" id="SM00342">
    <property type="entry name" value="HTH_ARAC"/>
    <property type="match status" value="1"/>
</dbReference>
<dbReference type="RefSeq" id="WP_171692955.1">
    <property type="nucleotide sequence ID" value="NZ_WHOC01000160.1"/>
</dbReference>
<dbReference type="Proteomes" id="UP000658690">
    <property type="component" value="Unassembled WGS sequence"/>
</dbReference>
<dbReference type="Gene3D" id="1.10.10.60">
    <property type="entry name" value="Homeodomain-like"/>
    <property type="match status" value="2"/>
</dbReference>
<dbReference type="PROSITE" id="PS01124">
    <property type="entry name" value="HTH_ARAC_FAMILY_2"/>
    <property type="match status" value="1"/>
</dbReference>
<dbReference type="Pfam" id="PF12833">
    <property type="entry name" value="HTH_18"/>
    <property type="match status" value="1"/>
</dbReference>
<evidence type="ECO:0000313" key="6">
    <source>
        <dbReference type="Proteomes" id="UP000658690"/>
    </source>
</evidence>
<evidence type="ECO:0000256" key="2">
    <source>
        <dbReference type="ARBA" id="ARBA00023125"/>
    </source>
</evidence>
<protein>
    <submittedName>
        <fullName evidence="5">Helix-turn-helix domain-containing protein</fullName>
    </submittedName>
</protein>
<dbReference type="InterPro" id="IPR014710">
    <property type="entry name" value="RmlC-like_jellyroll"/>
</dbReference>
<keyword evidence="1" id="KW-0805">Transcription regulation</keyword>
<comment type="caution">
    <text evidence="5">The sequence shown here is derived from an EMBL/GenBank/DDBJ whole genome shotgun (WGS) entry which is preliminary data.</text>
</comment>
<dbReference type="EMBL" id="WHOC01000160">
    <property type="protein sequence ID" value="NOU90128.1"/>
    <property type="molecule type" value="Genomic_DNA"/>
</dbReference>
<dbReference type="InterPro" id="IPR018062">
    <property type="entry name" value="HTH_AraC-typ_CS"/>
</dbReference>
<dbReference type="PROSITE" id="PS00041">
    <property type="entry name" value="HTH_ARAC_FAMILY_1"/>
    <property type="match status" value="1"/>
</dbReference>
<dbReference type="PANTHER" id="PTHR43280">
    <property type="entry name" value="ARAC-FAMILY TRANSCRIPTIONAL REGULATOR"/>
    <property type="match status" value="1"/>
</dbReference>
<gene>
    <name evidence="5" type="ORF">GC102_30935</name>
</gene>
<dbReference type="PANTHER" id="PTHR43280:SF28">
    <property type="entry name" value="HTH-TYPE TRANSCRIPTIONAL ACTIVATOR RHAS"/>
    <property type="match status" value="1"/>
</dbReference>